<organism evidence="2 3">
    <name type="scientific">Alishewanella maricola</name>
    <dbReference type="NCBI Taxonomy" id="2795740"/>
    <lineage>
        <taxon>Bacteria</taxon>
        <taxon>Pseudomonadati</taxon>
        <taxon>Pseudomonadota</taxon>
        <taxon>Gammaproteobacteria</taxon>
        <taxon>Alteromonadales</taxon>
        <taxon>Alteromonadaceae</taxon>
        <taxon>Alishewanella</taxon>
    </lineage>
</organism>
<proteinExistence type="predicted"/>
<accession>A0ABS8C475</accession>
<feature type="chain" id="PRO_5047173944" evidence="1">
    <location>
        <begin position="23"/>
        <end position="215"/>
    </location>
</feature>
<protein>
    <submittedName>
        <fullName evidence="2">DUF2796 domain-containing protein</fullName>
    </submittedName>
</protein>
<dbReference type="EMBL" id="JAEINI020000005">
    <property type="protein sequence ID" value="MCB5227104.1"/>
    <property type="molecule type" value="Genomic_DNA"/>
</dbReference>
<gene>
    <name evidence="2" type="ORF">JAO78_009790</name>
</gene>
<comment type="caution">
    <text evidence="2">The sequence shown here is derived from an EMBL/GenBank/DDBJ whole genome shotgun (WGS) entry which is preliminary data.</text>
</comment>
<reference evidence="2 3" key="1">
    <citation type="submission" date="2021-10" db="EMBL/GenBank/DDBJ databases">
        <title>Alishewanella koreense sp. nov. isolated from seawater of southwestern coast in South Korea and the proposal for the reclassification of Rheinheimera perlucida and Rheinheimera tuosuensis as Arsukibacterium perlucida and Arsukibacterium tuosuensis.</title>
        <authorList>
            <person name="Kim K.H."/>
            <person name="Ruan W."/>
            <person name="Kim K.R."/>
            <person name="Baek J.H."/>
            <person name="Jeon C.O."/>
        </authorList>
    </citation>
    <scope>NUCLEOTIDE SEQUENCE [LARGE SCALE GENOMIC DNA]</scope>
    <source>
        <strain evidence="2 3">16-MA</strain>
    </source>
</reference>
<dbReference type="RefSeq" id="WP_226751164.1">
    <property type="nucleotide sequence ID" value="NZ_JAEINI020000005.1"/>
</dbReference>
<dbReference type="Pfam" id="PF10986">
    <property type="entry name" value="ZrgA"/>
    <property type="match status" value="1"/>
</dbReference>
<evidence type="ECO:0000313" key="3">
    <source>
        <dbReference type="Proteomes" id="UP000633814"/>
    </source>
</evidence>
<name>A0ABS8C475_9ALTE</name>
<dbReference type="InterPro" id="IPR021253">
    <property type="entry name" value="ZrgA-like"/>
</dbReference>
<evidence type="ECO:0000256" key="1">
    <source>
        <dbReference type="SAM" id="SignalP"/>
    </source>
</evidence>
<sequence length="215" mass="23266">MKRKLVALLMVTGSVLAYQVQATDQALAASTAKTERQVAAEVPELHQHNAGDEHTHSAAEHSHEADDFTQLGTHVHGVASLTLILEGNELQLALQAAAATIVGFEHAPRTAEQKQELTLALDILSQGQWLNLSKDANCEIQGSDASTDLTERTYSGHGDFYANISFLCQRPALLQQLDVSLFNLLPSLQTMDVQWVLNGQQGAAKATLGNSQVRF</sequence>
<keyword evidence="1" id="KW-0732">Signal</keyword>
<evidence type="ECO:0000313" key="2">
    <source>
        <dbReference type="EMBL" id="MCB5227104.1"/>
    </source>
</evidence>
<dbReference type="Proteomes" id="UP000633814">
    <property type="component" value="Unassembled WGS sequence"/>
</dbReference>
<keyword evidence="3" id="KW-1185">Reference proteome</keyword>
<feature type="signal peptide" evidence="1">
    <location>
        <begin position="1"/>
        <end position="22"/>
    </location>
</feature>